<keyword evidence="1" id="KW-0489">Methyltransferase</keyword>
<dbReference type="OrthoDB" id="9802881at2"/>
<protein>
    <submittedName>
        <fullName evidence="1">Methyltransferase domain-containing protein</fullName>
    </submittedName>
</protein>
<keyword evidence="1" id="KW-0808">Transferase</keyword>
<dbReference type="STRING" id="1121449.SAMN02745704_02698"/>
<dbReference type="GO" id="GO:0008168">
    <property type="term" value="F:methyltransferase activity"/>
    <property type="evidence" value="ECO:0007669"/>
    <property type="project" value="UniProtKB-KW"/>
</dbReference>
<name>A0A1T4Y3I5_9BACT</name>
<dbReference type="InterPro" id="IPR029063">
    <property type="entry name" value="SAM-dependent_MTases_sf"/>
</dbReference>
<dbReference type="Proteomes" id="UP000190027">
    <property type="component" value="Unassembled WGS sequence"/>
</dbReference>
<dbReference type="SUPFAM" id="SSF53335">
    <property type="entry name" value="S-adenosyl-L-methionine-dependent methyltransferases"/>
    <property type="match status" value="1"/>
</dbReference>
<proteinExistence type="predicted"/>
<reference evidence="1 2" key="1">
    <citation type="submission" date="2017-02" db="EMBL/GenBank/DDBJ databases">
        <authorList>
            <person name="Peterson S.W."/>
        </authorList>
    </citation>
    <scope>NUCLEOTIDE SEQUENCE [LARGE SCALE GENOMIC DNA]</scope>
    <source>
        <strain evidence="1 2">DSM 16080</strain>
    </source>
</reference>
<dbReference type="AlphaFoldDB" id="A0A1T4Y3I5"/>
<evidence type="ECO:0000313" key="1">
    <source>
        <dbReference type="EMBL" id="SKA96193.1"/>
    </source>
</evidence>
<dbReference type="Gene3D" id="3.40.50.150">
    <property type="entry name" value="Vaccinia Virus protein VP39"/>
    <property type="match status" value="1"/>
</dbReference>
<evidence type="ECO:0000313" key="2">
    <source>
        <dbReference type="Proteomes" id="UP000190027"/>
    </source>
</evidence>
<gene>
    <name evidence="1" type="ORF">SAMN02745704_02698</name>
</gene>
<organism evidence="1 2">
    <name type="scientific">Paucidesulfovibrio gracilis DSM 16080</name>
    <dbReference type="NCBI Taxonomy" id="1121449"/>
    <lineage>
        <taxon>Bacteria</taxon>
        <taxon>Pseudomonadati</taxon>
        <taxon>Thermodesulfobacteriota</taxon>
        <taxon>Desulfovibrionia</taxon>
        <taxon>Desulfovibrionales</taxon>
        <taxon>Desulfovibrionaceae</taxon>
        <taxon>Paucidesulfovibrio</taxon>
    </lineage>
</organism>
<accession>A0A1T4Y3I5</accession>
<dbReference type="GO" id="GO:0032259">
    <property type="term" value="P:methylation"/>
    <property type="evidence" value="ECO:0007669"/>
    <property type="project" value="UniProtKB-KW"/>
</dbReference>
<dbReference type="RefSeq" id="WP_078718241.1">
    <property type="nucleotide sequence ID" value="NZ_FUYC01000025.1"/>
</dbReference>
<dbReference type="Pfam" id="PF13489">
    <property type="entry name" value="Methyltransf_23"/>
    <property type="match status" value="1"/>
</dbReference>
<sequence length="238" mass="27316">MFSAEDRKFLEGDSFKSGRKFRFGGKGQAETRFAYILSRIQGKKIIHVGFADHSAGMIKAKLKEGKWLHQAMLDVADRCMGIDINSAATEFARTELGIADLHCADLLEDEIPGLEEENWDYMILGEILEHVDDPVHFLSRIRERYAQRVKRMIITVPNALYYKNFKLGWKGIEEINTDHRYWFTPYTLAKVMTRAGLHVEDLCCTQDFSLPFSPDISWFILKHKPVLRSKVVACGLLA</sequence>
<dbReference type="EMBL" id="FUYC01000025">
    <property type="protein sequence ID" value="SKA96193.1"/>
    <property type="molecule type" value="Genomic_DNA"/>
</dbReference>
<keyword evidence="2" id="KW-1185">Reference proteome</keyword>